<evidence type="ECO:0000313" key="2">
    <source>
        <dbReference type="EMBL" id="QCP33607.1"/>
    </source>
</evidence>
<organism evidence="2 3">
    <name type="scientific">Anaerostipes rhamnosivorans</name>
    <dbReference type="NCBI Taxonomy" id="1229621"/>
    <lineage>
        <taxon>Bacteria</taxon>
        <taxon>Bacillati</taxon>
        <taxon>Bacillota</taxon>
        <taxon>Clostridia</taxon>
        <taxon>Lachnospirales</taxon>
        <taxon>Lachnospiraceae</taxon>
        <taxon>Anaerostipes</taxon>
    </lineage>
</organism>
<feature type="domain" description="HNH nuclease" evidence="1">
    <location>
        <begin position="6"/>
        <end position="55"/>
    </location>
</feature>
<evidence type="ECO:0000313" key="3">
    <source>
        <dbReference type="Proteomes" id="UP000298653"/>
    </source>
</evidence>
<protein>
    <recommendedName>
        <fullName evidence="1">HNH nuclease domain-containing protein</fullName>
    </recommendedName>
</protein>
<dbReference type="EMBL" id="CP040058">
    <property type="protein sequence ID" value="QCP33607.1"/>
    <property type="molecule type" value="Genomic_DNA"/>
</dbReference>
<dbReference type="InterPro" id="IPR003615">
    <property type="entry name" value="HNH_nuc"/>
</dbReference>
<proteinExistence type="predicted"/>
<dbReference type="Proteomes" id="UP000298653">
    <property type="component" value="Chromosome"/>
</dbReference>
<dbReference type="GO" id="GO:0004519">
    <property type="term" value="F:endonuclease activity"/>
    <property type="evidence" value="ECO:0007669"/>
    <property type="project" value="InterPro"/>
</dbReference>
<sequence>MSFSEKVKIEAKKKAGFRCVICQEPFVEVHHIIPQKEGGEDTINNAAPLCSRCHDLYGDNPSKRKQIRQMRDHWYEVMEKRNTGKLSDLNPIRPDHERINALRDKSIAIQHTVFAEENFQTAARMLYKLIYTAQQKFPNQKRILYLDIEGHRNNAGGYDRDMLELQKEFMLDFLLPYLSVAHLPLCSVENTKLQENELFEDLAIFAEDE</sequence>
<dbReference type="CDD" id="cd00085">
    <property type="entry name" value="HNHc"/>
    <property type="match status" value="1"/>
</dbReference>
<name>A0A4P8IAZ2_9FIRM</name>
<dbReference type="GO" id="GO:0003676">
    <property type="term" value="F:nucleic acid binding"/>
    <property type="evidence" value="ECO:0007669"/>
    <property type="project" value="InterPro"/>
</dbReference>
<reference evidence="2 3" key="1">
    <citation type="submission" date="2019-05" db="EMBL/GenBank/DDBJ databases">
        <title>Complete genome sequencing of Anaerostipes rhamnosivorans.</title>
        <authorList>
            <person name="Bui T.P.N."/>
            <person name="de Vos W.M."/>
        </authorList>
    </citation>
    <scope>NUCLEOTIDE SEQUENCE [LARGE SCALE GENOMIC DNA]</scope>
    <source>
        <strain evidence="2 3">1y2</strain>
    </source>
</reference>
<dbReference type="AlphaFoldDB" id="A0A4P8IAZ2"/>
<dbReference type="SMART" id="SM00507">
    <property type="entry name" value="HNHc"/>
    <property type="match status" value="1"/>
</dbReference>
<evidence type="ECO:0000259" key="1">
    <source>
        <dbReference type="SMART" id="SM00507"/>
    </source>
</evidence>
<dbReference type="OrthoDB" id="9779761at2"/>
<dbReference type="Gene3D" id="1.10.30.50">
    <property type="match status" value="1"/>
</dbReference>
<keyword evidence="3" id="KW-1185">Reference proteome</keyword>
<accession>A0A4P8IAZ2</accession>
<gene>
    <name evidence="2" type="ORF">AR1Y2_0153</name>
</gene>
<dbReference type="Pfam" id="PF01844">
    <property type="entry name" value="HNH"/>
    <property type="match status" value="1"/>
</dbReference>
<dbReference type="GO" id="GO:0008270">
    <property type="term" value="F:zinc ion binding"/>
    <property type="evidence" value="ECO:0007669"/>
    <property type="project" value="InterPro"/>
</dbReference>
<dbReference type="KEGG" id="arf:AR1Y2_0153"/>
<dbReference type="RefSeq" id="WP_137327257.1">
    <property type="nucleotide sequence ID" value="NZ_CP040058.1"/>
</dbReference>
<dbReference type="InterPro" id="IPR002711">
    <property type="entry name" value="HNH"/>
</dbReference>